<accession>A0A5C3PPM6</accession>
<evidence type="ECO:0008006" key="3">
    <source>
        <dbReference type="Google" id="ProtNLM"/>
    </source>
</evidence>
<sequence length="381" mass="42190">MSPVPFELSDYIIDFLHADPKALAACALTCRAWTPAARFHQFHDVVLQNRDYVTPFQRLLHTSPDVGWYVRQLTIAKFVDVAKATSEAAPQLPTAVELALPQIFMHIPALRTLSLSHVDLKCIPDLTGLRHPSVAALTLSYCQFNEFADIPALVACFPHLTDLALAGLTWREETRPCALTPLPTPRNLDFGRGMDSELLFAWFEAAGFHTSVTHLTARCASERDADLVGPFIKLAGPSLQELELDWSMTGDKTIILPESVSLSYCTALDKLRLRFPVHYSTSVPWVTSLLATLDVAAVRSISCDIRLLGHIDSLDWDGLANLLSSEGYRSLKKLRFAVNLWPGVHRDFEEVDGHIRGHLASFYQKGMVQVANAKDDGGICA</sequence>
<protein>
    <recommendedName>
        <fullName evidence="3">F-box domain-containing protein</fullName>
    </recommendedName>
</protein>
<evidence type="ECO:0000313" key="1">
    <source>
        <dbReference type="EMBL" id="TFK91665.1"/>
    </source>
</evidence>
<dbReference type="InterPro" id="IPR032675">
    <property type="entry name" value="LRR_dom_sf"/>
</dbReference>
<name>A0A5C3PPM6_9APHY</name>
<dbReference type="PROSITE" id="PS51450">
    <property type="entry name" value="LRR"/>
    <property type="match status" value="1"/>
</dbReference>
<dbReference type="AlphaFoldDB" id="A0A5C3PPM6"/>
<dbReference type="Gene3D" id="3.80.10.10">
    <property type="entry name" value="Ribonuclease Inhibitor"/>
    <property type="match status" value="1"/>
</dbReference>
<proteinExistence type="predicted"/>
<dbReference type="Proteomes" id="UP000308197">
    <property type="component" value="Unassembled WGS sequence"/>
</dbReference>
<gene>
    <name evidence="1" type="ORF">K466DRAFT_562757</name>
</gene>
<dbReference type="SUPFAM" id="SSF52047">
    <property type="entry name" value="RNI-like"/>
    <property type="match status" value="1"/>
</dbReference>
<reference evidence="1 2" key="1">
    <citation type="journal article" date="2019" name="Nat. Ecol. Evol.">
        <title>Megaphylogeny resolves global patterns of mushroom evolution.</title>
        <authorList>
            <person name="Varga T."/>
            <person name="Krizsan K."/>
            <person name="Foldi C."/>
            <person name="Dima B."/>
            <person name="Sanchez-Garcia M."/>
            <person name="Sanchez-Ramirez S."/>
            <person name="Szollosi G.J."/>
            <person name="Szarkandi J.G."/>
            <person name="Papp V."/>
            <person name="Albert L."/>
            <person name="Andreopoulos W."/>
            <person name="Angelini C."/>
            <person name="Antonin V."/>
            <person name="Barry K.W."/>
            <person name="Bougher N.L."/>
            <person name="Buchanan P."/>
            <person name="Buyck B."/>
            <person name="Bense V."/>
            <person name="Catcheside P."/>
            <person name="Chovatia M."/>
            <person name="Cooper J."/>
            <person name="Damon W."/>
            <person name="Desjardin D."/>
            <person name="Finy P."/>
            <person name="Geml J."/>
            <person name="Haridas S."/>
            <person name="Hughes K."/>
            <person name="Justo A."/>
            <person name="Karasinski D."/>
            <person name="Kautmanova I."/>
            <person name="Kiss B."/>
            <person name="Kocsube S."/>
            <person name="Kotiranta H."/>
            <person name="LaButti K.M."/>
            <person name="Lechner B.E."/>
            <person name="Liimatainen K."/>
            <person name="Lipzen A."/>
            <person name="Lukacs Z."/>
            <person name="Mihaltcheva S."/>
            <person name="Morgado L.N."/>
            <person name="Niskanen T."/>
            <person name="Noordeloos M.E."/>
            <person name="Ohm R.A."/>
            <person name="Ortiz-Santana B."/>
            <person name="Ovrebo C."/>
            <person name="Racz N."/>
            <person name="Riley R."/>
            <person name="Savchenko A."/>
            <person name="Shiryaev A."/>
            <person name="Soop K."/>
            <person name="Spirin V."/>
            <person name="Szebenyi C."/>
            <person name="Tomsovsky M."/>
            <person name="Tulloss R.E."/>
            <person name="Uehling J."/>
            <person name="Grigoriev I.V."/>
            <person name="Vagvolgyi C."/>
            <person name="Papp T."/>
            <person name="Martin F.M."/>
            <person name="Miettinen O."/>
            <person name="Hibbett D.S."/>
            <person name="Nagy L.G."/>
        </authorList>
    </citation>
    <scope>NUCLEOTIDE SEQUENCE [LARGE SCALE GENOMIC DNA]</scope>
    <source>
        <strain evidence="1 2">HHB13444</strain>
    </source>
</reference>
<dbReference type="InterPro" id="IPR001611">
    <property type="entry name" value="Leu-rich_rpt"/>
</dbReference>
<keyword evidence="2" id="KW-1185">Reference proteome</keyword>
<dbReference type="EMBL" id="ML211014">
    <property type="protein sequence ID" value="TFK91665.1"/>
    <property type="molecule type" value="Genomic_DNA"/>
</dbReference>
<dbReference type="InterPro" id="IPR036047">
    <property type="entry name" value="F-box-like_dom_sf"/>
</dbReference>
<evidence type="ECO:0000313" key="2">
    <source>
        <dbReference type="Proteomes" id="UP000308197"/>
    </source>
</evidence>
<dbReference type="SUPFAM" id="SSF81383">
    <property type="entry name" value="F-box domain"/>
    <property type="match status" value="1"/>
</dbReference>
<dbReference type="InParanoid" id="A0A5C3PPM6"/>
<organism evidence="1 2">
    <name type="scientific">Polyporus arcularius HHB13444</name>
    <dbReference type="NCBI Taxonomy" id="1314778"/>
    <lineage>
        <taxon>Eukaryota</taxon>
        <taxon>Fungi</taxon>
        <taxon>Dikarya</taxon>
        <taxon>Basidiomycota</taxon>
        <taxon>Agaricomycotina</taxon>
        <taxon>Agaricomycetes</taxon>
        <taxon>Polyporales</taxon>
        <taxon>Polyporaceae</taxon>
        <taxon>Polyporus</taxon>
    </lineage>
</organism>